<dbReference type="Pfam" id="PF00561">
    <property type="entry name" value="Abhydrolase_1"/>
    <property type="match status" value="1"/>
</dbReference>
<dbReference type="PRINTS" id="PR00111">
    <property type="entry name" value="ABHYDROLASE"/>
</dbReference>
<sequence length="270" mass="31242">MSIYHKVIGEGYPIVMLHGWTLDHQVMLHAMEPLFEKRSGWKRIYIDLPGMGHSKPQPSIQNSDDILEAILRLLDEIIPGQQFIVCGNSYGGYIARGIVRSRQETVRGLLLMAPLTIPEFDERVVPQKTVLKRDSDLISQLSSEEADEFCSMGIVQGKTEWERFRDEILLPSKQTNYEFINNIRQNGYGFTFDISSKLEYPTLIITGRQDNVVGYHDAWRLLEDYPRATFAVLDMAGHNLQIEQTDVFNSLVHNWLNRLESEIFRRYNFS</sequence>
<dbReference type="InterPro" id="IPR000073">
    <property type="entry name" value="AB_hydrolase_1"/>
</dbReference>
<accession>A7Z1N9</accession>
<protein>
    <submittedName>
        <fullName evidence="2">Alpha/beta hydrolase</fullName>
    </submittedName>
</protein>
<proteinExistence type="predicted"/>
<dbReference type="AlphaFoldDB" id="A7Z1N9"/>
<dbReference type="PANTHER" id="PTHR43798:SF6">
    <property type="entry name" value="HYDROLASE, PUTATIVE (AFU_ORTHOLOGUE AFUA_4G13070)-RELATED"/>
    <property type="match status" value="1"/>
</dbReference>
<reference evidence="2 3" key="1">
    <citation type="journal article" date="2007" name="Nat. Biotechnol.">
        <title>Comparative analysis of the complete genome sequence of the plant growth-promoting bacterium Bacillus amyloliquefaciens FZB42.</title>
        <authorList>
            <person name="Chen X.H."/>
            <person name="Koumoutsi A."/>
            <person name="Scholz R."/>
            <person name="Eisenreich A."/>
            <person name="Schneider K."/>
            <person name="Heinemeyer I."/>
            <person name="Morgenstern B."/>
            <person name="Voss B."/>
            <person name="Hess W.R."/>
            <person name="Reva O."/>
            <person name="Junge H."/>
            <person name="Voigt B."/>
            <person name="Jungblut P.R."/>
            <person name="Vater J."/>
            <person name="Sussmuth R."/>
            <person name="Liesegang H."/>
            <person name="Strittmatter A."/>
            <person name="Gottschalk G."/>
            <person name="Borriss R."/>
        </authorList>
    </citation>
    <scope>NUCLEOTIDE SEQUENCE [LARGE SCALE GENOMIC DNA]</scope>
    <source>
        <strain evidence="3">DSM 23117 / BGSC 10A6 / LMG 26770 / FZB42</strain>
    </source>
</reference>
<dbReference type="Proteomes" id="UP000001120">
    <property type="component" value="Chromosome"/>
</dbReference>
<keyword evidence="2" id="KW-0378">Hydrolase</keyword>
<keyword evidence="3" id="KW-1185">Reference proteome</keyword>
<dbReference type="KEGG" id="bay:RBAM_005230"/>
<dbReference type="InterPro" id="IPR050266">
    <property type="entry name" value="AB_hydrolase_sf"/>
</dbReference>
<evidence type="ECO:0000259" key="1">
    <source>
        <dbReference type="Pfam" id="PF00561"/>
    </source>
</evidence>
<dbReference type="GeneID" id="93079658"/>
<dbReference type="ESTHER" id="baca2-a7z1n9">
    <property type="family name" value="6_AlphaBeta_hydrolase"/>
</dbReference>
<gene>
    <name evidence="2" type="ordered locus">RBAM_005230</name>
</gene>
<feature type="domain" description="AB hydrolase-1" evidence="1">
    <location>
        <begin position="12"/>
        <end position="243"/>
    </location>
</feature>
<dbReference type="RefSeq" id="WP_012116878.1">
    <property type="nucleotide sequence ID" value="NC_009725.2"/>
</dbReference>
<name>A7Z1N9_BACVZ</name>
<dbReference type="GO" id="GO:0016787">
    <property type="term" value="F:hydrolase activity"/>
    <property type="evidence" value="ECO:0007669"/>
    <property type="project" value="UniProtKB-KW"/>
</dbReference>
<dbReference type="SUPFAM" id="SSF53474">
    <property type="entry name" value="alpha/beta-Hydrolases"/>
    <property type="match status" value="1"/>
</dbReference>
<dbReference type="InterPro" id="IPR029058">
    <property type="entry name" value="AB_hydrolase_fold"/>
</dbReference>
<organism evidence="2 3">
    <name type="scientific">Bacillus velezensis (strain DSM 23117 / BGSC 10A6 / LMG 26770 / FZB42)</name>
    <name type="common">Bacillus amyloliquefaciens subsp. plantarum</name>
    <dbReference type="NCBI Taxonomy" id="326423"/>
    <lineage>
        <taxon>Bacteria</taxon>
        <taxon>Bacillati</taxon>
        <taxon>Bacillota</taxon>
        <taxon>Bacilli</taxon>
        <taxon>Bacillales</taxon>
        <taxon>Bacillaceae</taxon>
        <taxon>Bacillus</taxon>
        <taxon>Bacillus amyloliquefaciens group</taxon>
    </lineage>
</organism>
<evidence type="ECO:0000313" key="3">
    <source>
        <dbReference type="Proteomes" id="UP000001120"/>
    </source>
</evidence>
<dbReference type="HOGENOM" id="CLU_088923_0_0_9"/>
<dbReference type="Gene3D" id="3.40.50.1820">
    <property type="entry name" value="alpha/beta hydrolase"/>
    <property type="match status" value="1"/>
</dbReference>
<dbReference type="PANTHER" id="PTHR43798">
    <property type="entry name" value="MONOACYLGLYCEROL LIPASE"/>
    <property type="match status" value="1"/>
</dbReference>
<evidence type="ECO:0000313" key="2">
    <source>
        <dbReference type="EMBL" id="ABS72915.1"/>
    </source>
</evidence>
<dbReference type="EMBL" id="CP000560">
    <property type="protein sequence ID" value="ABS72915.1"/>
    <property type="molecule type" value="Genomic_DNA"/>
</dbReference>